<dbReference type="Proteomes" id="UP000093309">
    <property type="component" value="Unassembled WGS sequence"/>
</dbReference>
<dbReference type="EMBL" id="LYPC01000030">
    <property type="protein sequence ID" value="OCT10731.1"/>
    <property type="molecule type" value="Genomic_DNA"/>
</dbReference>
<dbReference type="PROSITE" id="PS51257">
    <property type="entry name" value="PROKAR_LIPOPROTEIN"/>
    <property type="match status" value="1"/>
</dbReference>
<dbReference type="PANTHER" id="PTHR43649">
    <property type="entry name" value="ARABINOSE-BINDING PROTEIN-RELATED"/>
    <property type="match status" value="1"/>
</dbReference>
<evidence type="ECO:0000256" key="1">
    <source>
        <dbReference type="SAM" id="SignalP"/>
    </source>
</evidence>
<dbReference type="InterPro" id="IPR006059">
    <property type="entry name" value="SBP"/>
</dbReference>
<dbReference type="InterPro" id="IPR050490">
    <property type="entry name" value="Bact_solute-bd_prot1"/>
</dbReference>
<reference evidence="3" key="1">
    <citation type="submission" date="2016-05" db="EMBL/GenBank/DDBJ databases">
        <title>Paenibacillus oryzae. sp. nov., isolated from the rice root.</title>
        <authorList>
            <person name="Zhang J."/>
            <person name="Zhang X."/>
        </authorList>
    </citation>
    <scope>NUCLEOTIDE SEQUENCE [LARGE SCALE GENOMIC DNA]</scope>
    <source>
        <strain evidence="3">KCTC13222</strain>
    </source>
</reference>
<organism evidence="2 3">
    <name type="scientific">Paenibacillus pectinilyticus</name>
    <dbReference type="NCBI Taxonomy" id="512399"/>
    <lineage>
        <taxon>Bacteria</taxon>
        <taxon>Bacillati</taxon>
        <taxon>Bacillota</taxon>
        <taxon>Bacilli</taxon>
        <taxon>Bacillales</taxon>
        <taxon>Paenibacillaceae</taxon>
        <taxon>Paenibacillus</taxon>
    </lineage>
</organism>
<keyword evidence="3" id="KW-1185">Reference proteome</keyword>
<evidence type="ECO:0008006" key="4">
    <source>
        <dbReference type="Google" id="ProtNLM"/>
    </source>
</evidence>
<name>A0A1C0ZRS7_9BACL</name>
<comment type="caution">
    <text evidence="2">The sequence shown here is derived from an EMBL/GenBank/DDBJ whole genome shotgun (WGS) entry which is preliminary data.</text>
</comment>
<accession>A0A1C0ZRS7</accession>
<keyword evidence="1" id="KW-0732">Signal</keyword>
<dbReference type="Pfam" id="PF01547">
    <property type="entry name" value="SBP_bac_1"/>
    <property type="match status" value="1"/>
</dbReference>
<proteinExistence type="predicted"/>
<gene>
    <name evidence="2" type="ORF">A8709_23130</name>
</gene>
<feature type="chain" id="PRO_5039406204" description="ABC transporter substrate-binding protein" evidence="1">
    <location>
        <begin position="23"/>
        <end position="438"/>
    </location>
</feature>
<protein>
    <recommendedName>
        <fullName evidence="4">ABC transporter substrate-binding protein</fullName>
    </recommendedName>
</protein>
<evidence type="ECO:0000313" key="3">
    <source>
        <dbReference type="Proteomes" id="UP000093309"/>
    </source>
</evidence>
<dbReference type="AlphaFoldDB" id="A0A1C0ZRS7"/>
<feature type="signal peptide" evidence="1">
    <location>
        <begin position="1"/>
        <end position="22"/>
    </location>
</feature>
<dbReference type="SUPFAM" id="SSF53850">
    <property type="entry name" value="Periplasmic binding protein-like II"/>
    <property type="match status" value="1"/>
</dbReference>
<dbReference type="STRING" id="512399.A8709_23130"/>
<sequence length="438" mass="47791">MCNMKKIIVLALASLLTFSATACSSGNKEANNGVGNKAESAGQSSAPVKKVNLKLWTIWPSGDFKPIRDELVAKWNKDHPDIQVDVESAENDAYKTKVQTAAAADGLPDVFFSYGAGFSKPFVDGGKVLALDEYLKDGTKEKLTAGSLDNLTYNSKVYGLPYTMWLGTFFVNQELFDKNNIKVPTTYTELLEAVKAFRAKGIDPMAVGGKDLWTSEFYHNILALREGGTKLNNDALRGKASFEDAAFTKAAGKLQELAKADAFMKGYMGLSRDESEAVFLAGKIPMYYNGSWFAKTLDTAPDVKAKVKVMKFPVIEGAAGNENEWVGGVLDTFMVSSKTKYPEQAVQFLKYLTENLSSEGYKVGAGLPTWKTKVDESKIDPVLKDVLAAFNKSTGVVPLYDLYLGGKQGETHMNLVAKLLASKVTPQEFGAQMQALER</sequence>
<evidence type="ECO:0000313" key="2">
    <source>
        <dbReference type="EMBL" id="OCT10731.1"/>
    </source>
</evidence>
<dbReference type="Gene3D" id="3.40.190.10">
    <property type="entry name" value="Periplasmic binding protein-like II"/>
    <property type="match status" value="2"/>
</dbReference>